<dbReference type="Proteomes" id="UP000712080">
    <property type="component" value="Unassembled WGS sequence"/>
</dbReference>
<accession>A0A972FSN8</accession>
<dbReference type="InterPro" id="IPR037401">
    <property type="entry name" value="SnoaL-like"/>
</dbReference>
<dbReference type="SUPFAM" id="SSF54427">
    <property type="entry name" value="NTF2-like"/>
    <property type="match status" value="1"/>
</dbReference>
<keyword evidence="3" id="KW-1185">Reference proteome</keyword>
<dbReference type="Pfam" id="PF12680">
    <property type="entry name" value="SnoaL_2"/>
    <property type="match status" value="1"/>
</dbReference>
<proteinExistence type="predicted"/>
<gene>
    <name evidence="2" type="ORF">G6047_06920</name>
</gene>
<organism evidence="2 3">
    <name type="scientific">Flavobacterium silvaticum</name>
    <dbReference type="NCBI Taxonomy" id="1852020"/>
    <lineage>
        <taxon>Bacteria</taxon>
        <taxon>Pseudomonadati</taxon>
        <taxon>Bacteroidota</taxon>
        <taxon>Flavobacteriia</taxon>
        <taxon>Flavobacteriales</taxon>
        <taxon>Flavobacteriaceae</taxon>
        <taxon>Flavobacterium</taxon>
    </lineage>
</organism>
<evidence type="ECO:0000313" key="3">
    <source>
        <dbReference type="Proteomes" id="UP000712080"/>
    </source>
</evidence>
<feature type="domain" description="SnoaL-like" evidence="1">
    <location>
        <begin position="41"/>
        <end position="144"/>
    </location>
</feature>
<sequence length="161" mass="17809">MKLQNIILLAVLVVLSGCKKPSEQEEGQTAIKDEIQALENRYAKAVSSKVLDSIMPYYADDAVSYDSEAKPLSGKKSIRASINNKSSAYPESEQMTFTVTEVFPSSDAEQVVEIGHYQVKDSKGIAYGSGNYFALFEKRDGKYVCIRDIQTPDTPRKVAVK</sequence>
<dbReference type="EMBL" id="JAAMPU010000102">
    <property type="protein sequence ID" value="NMH27758.1"/>
    <property type="molecule type" value="Genomic_DNA"/>
</dbReference>
<dbReference type="PROSITE" id="PS51257">
    <property type="entry name" value="PROKAR_LIPOPROTEIN"/>
    <property type="match status" value="1"/>
</dbReference>
<reference evidence="2" key="1">
    <citation type="submission" date="2020-02" db="EMBL/GenBank/DDBJ databases">
        <title>Flavobacterium sp. genome.</title>
        <authorList>
            <person name="Jung H.S."/>
            <person name="Baek J.H."/>
            <person name="Jeon C.O."/>
        </authorList>
    </citation>
    <scope>NUCLEOTIDE SEQUENCE</scope>
    <source>
        <strain evidence="2">SE-s28</strain>
    </source>
</reference>
<dbReference type="InterPro" id="IPR032710">
    <property type="entry name" value="NTF2-like_dom_sf"/>
</dbReference>
<protein>
    <submittedName>
        <fullName evidence="2">Nuclear transport factor 2 family protein</fullName>
    </submittedName>
</protein>
<dbReference type="RefSeq" id="WP_169526757.1">
    <property type="nucleotide sequence ID" value="NZ_JAAMPU010000102.1"/>
</dbReference>
<name>A0A972FSN8_9FLAO</name>
<dbReference type="Gene3D" id="3.10.450.50">
    <property type="match status" value="1"/>
</dbReference>
<evidence type="ECO:0000313" key="2">
    <source>
        <dbReference type="EMBL" id="NMH27758.1"/>
    </source>
</evidence>
<evidence type="ECO:0000259" key="1">
    <source>
        <dbReference type="Pfam" id="PF12680"/>
    </source>
</evidence>
<dbReference type="AlphaFoldDB" id="A0A972FSN8"/>
<comment type="caution">
    <text evidence="2">The sequence shown here is derived from an EMBL/GenBank/DDBJ whole genome shotgun (WGS) entry which is preliminary data.</text>
</comment>